<dbReference type="Gene3D" id="3.40.50.410">
    <property type="entry name" value="von Willebrand factor, type A domain"/>
    <property type="match status" value="1"/>
</dbReference>
<reference evidence="4" key="1">
    <citation type="submission" date="2016-11" db="EMBL/GenBank/DDBJ databases">
        <authorList>
            <person name="Varghese N."/>
            <person name="Submissions S."/>
        </authorList>
    </citation>
    <scope>NUCLEOTIDE SEQUENCE [LARGE SCALE GENOMIC DNA]</scope>
    <source>
        <strain evidence="4">DSM 16579</strain>
    </source>
</reference>
<dbReference type="STRING" id="1122206.SAMN02745753_00406"/>
<feature type="transmembrane region" description="Helical" evidence="1">
    <location>
        <begin position="302"/>
        <end position="320"/>
    </location>
</feature>
<sequence>MLELSWPWFLLLLPLPFIMYFLPKAKPKGDGIWWGNTEQLVNHQDGKAIPKRPALRYACLLVSWILLIFAMTQPVWLGEPTKVTPSGRDLLIALDLSGSMQVTDMALNGQPANRLEAAKSVLSDFIQERRGDRIGIIVFGSKAYLQAPLSFDTKTINQLVQEAQIGFAGEQTAIGDAIGLGIKRLEDKPSDKKVLILMTDGANTAGRVQPQQAAAFAASQNVKIHTIGIGADSMIVQSFFGPKAINPSSDLDETLLKNIAAQTGGEYFRAKSTEDLQAIYQTLDALEPTPAEDIWQRPLTSLFHWLGLGSIIFLGLALLASKQLTLNSSFFHKRISRKGGQA</sequence>
<feature type="transmembrane region" description="Helical" evidence="1">
    <location>
        <begin position="6"/>
        <end position="22"/>
    </location>
</feature>
<evidence type="ECO:0000313" key="3">
    <source>
        <dbReference type="EMBL" id="SHE49321.1"/>
    </source>
</evidence>
<keyword evidence="1" id="KW-0472">Membrane</keyword>
<evidence type="ECO:0000256" key="1">
    <source>
        <dbReference type="SAM" id="Phobius"/>
    </source>
</evidence>
<dbReference type="PANTHER" id="PTHR22550:SF18">
    <property type="entry name" value="VWFA DOMAIN-CONTAINING PROTEIN"/>
    <property type="match status" value="1"/>
</dbReference>
<dbReference type="InterPro" id="IPR002035">
    <property type="entry name" value="VWF_A"/>
</dbReference>
<feature type="transmembrane region" description="Helical" evidence="1">
    <location>
        <begin position="57"/>
        <end position="76"/>
    </location>
</feature>
<dbReference type="RefSeq" id="WP_072838036.1">
    <property type="nucleotide sequence ID" value="NZ_FQVF01000002.1"/>
</dbReference>
<dbReference type="Pfam" id="PF00092">
    <property type="entry name" value="VWA"/>
    <property type="match status" value="1"/>
</dbReference>
<evidence type="ECO:0000313" key="4">
    <source>
        <dbReference type="Proteomes" id="UP000184517"/>
    </source>
</evidence>
<dbReference type="PROSITE" id="PS50234">
    <property type="entry name" value="VWFA"/>
    <property type="match status" value="1"/>
</dbReference>
<keyword evidence="1" id="KW-1133">Transmembrane helix</keyword>
<keyword evidence="4" id="KW-1185">Reference proteome</keyword>
<dbReference type="Proteomes" id="UP000184517">
    <property type="component" value="Unassembled WGS sequence"/>
</dbReference>
<keyword evidence="1" id="KW-0812">Transmembrane</keyword>
<organism evidence="3 4">
    <name type="scientific">Marinomonas polaris DSM 16579</name>
    <dbReference type="NCBI Taxonomy" id="1122206"/>
    <lineage>
        <taxon>Bacteria</taxon>
        <taxon>Pseudomonadati</taxon>
        <taxon>Pseudomonadota</taxon>
        <taxon>Gammaproteobacteria</taxon>
        <taxon>Oceanospirillales</taxon>
        <taxon>Oceanospirillaceae</taxon>
        <taxon>Marinomonas</taxon>
    </lineage>
</organism>
<dbReference type="PANTHER" id="PTHR22550">
    <property type="entry name" value="SPORE GERMINATION PROTEIN"/>
    <property type="match status" value="1"/>
</dbReference>
<dbReference type="AlphaFoldDB" id="A0A1M4TXW5"/>
<evidence type="ECO:0000259" key="2">
    <source>
        <dbReference type="PROSITE" id="PS50234"/>
    </source>
</evidence>
<dbReference type="InterPro" id="IPR050768">
    <property type="entry name" value="UPF0353/GerABKA_families"/>
</dbReference>
<dbReference type="OrthoDB" id="6206554at2"/>
<gene>
    <name evidence="3" type="ORF">SAMN02745753_00406</name>
</gene>
<accession>A0A1M4TXW5</accession>
<protein>
    <submittedName>
        <fullName evidence="3">Ca-activated chloride channel family protein</fullName>
    </submittedName>
</protein>
<feature type="domain" description="VWFA" evidence="2">
    <location>
        <begin position="89"/>
        <end position="283"/>
    </location>
</feature>
<proteinExistence type="predicted"/>
<dbReference type="SUPFAM" id="SSF53300">
    <property type="entry name" value="vWA-like"/>
    <property type="match status" value="1"/>
</dbReference>
<dbReference type="EMBL" id="FQVF01000002">
    <property type="protein sequence ID" value="SHE49321.1"/>
    <property type="molecule type" value="Genomic_DNA"/>
</dbReference>
<dbReference type="InterPro" id="IPR036465">
    <property type="entry name" value="vWFA_dom_sf"/>
</dbReference>
<name>A0A1M4TXW5_9GAMM</name>
<dbReference type="SMART" id="SM00327">
    <property type="entry name" value="VWA"/>
    <property type="match status" value="1"/>
</dbReference>